<dbReference type="UniPathway" id="UPA00085"/>
<organism evidence="11 12">
    <name type="scientific">Agrobacterium tumefaciens</name>
    <dbReference type="NCBI Taxonomy" id="358"/>
    <lineage>
        <taxon>Bacteria</taxon>
        <taxon>Pseudomonadati</taxon>
        <taxon>Pseudomonadota</taxon>
        <taxon>Alphaproteobacteria</taxon>
        <taxon>Hyphomicrobiales</taxon>
        <taxon>Rhizobiaceae</taxon>
        <taxon>Rhizobium/Agrobacterium group</taxon>
        <taxon>Agrobacterium</taxon>
        <taxon>Agrobacterium tumefaciens complex</taxon>
    </lineage>
</organism>
<dbReference type="GO" id="GO:0005886">
    <property type="term" value="C:plasma membrane"/>
    <property type="evidence" value="ECO:0007669"/>
    <property type="project" value="UniProtKB-SubCell"/>
</dbReference>
<dbReference type="InterPro" id="IPR003811">
    <property type="entry name" value="G3P_acylTferase_PlsY"/>
</dbReference>
<dbReference type="Proteomes" id="UP000077098">
    <property type="component" value="Unassembled WGS sequence"/>
</dbReference>
<evidence type="ECO:0000256" key="2">
    <source>
        <dbReference type="ARBA" id="ARBA00022516"/>
    </source>
</evidence>
<evidence type="ECO:0000313" key="12">
    <source>
        <dbReference type="Proteomes" id="UP000077098"/>
    </source>
</evidence>
<sequence length="205" mass="21528">MSALTDWQTAPALLALSALIGYLLGSIPFGLLLTRMAGLGDVRKIGSGNIGATNVLRTGNKKLAAATLLLDALKGTAAVLVANALWGYEASLVAGFFAFLGHLFPVWLGFKGGKGVATFIGVLLGAAPLMMLAFALVWIATAFITRYSSLSALVAMVIIPVALWVLGPEKTALLVTLLSVISWLKHHENIRRLMAGTESRIGQKG</sequence>
<evidence type="ECO:0000256" key="1">
    <source>
        <dbReference type="ARBA" id="ARBA00022475"/>
    </source>
</evidence>
<evidence type="ECO:0000256" key="8">
    <source>
        <dbReference type="ARBA" id="ARBA00023209"/>
    </source>
</evidence>
<comment type="catalytic activity">
    <reaction evidence="10">
        <text>an acyl phosphate + sn-glycerol 3-phosphate = a 1-acyl-sn-glycero-3-phosphate + phosphate</text>
        <dbReference type="Rhea" id="RHEA:34075"/>
        <dbReference type="ChEBI" id="CHEBI:43474"/>
        <dbReference type="ChEBI" id="CHEBI:57597"/>
        <dbReference type="ChEBI" id="CHEBI:57970"/>
        <dbReference type="ChEBI" id="CHEBI:59918"/>
        <dbReference type="EC" id="2.3.1.275"/>
    </reaction>
</comment>
<keyword evidence="6 10" id="KW-0443">Lipid metabolism</keyword>
<protein>
    <recommendedName>
        <fullName evidence="10">Glycerol-3-phosphate acyltransferase</fullName>
    </recommendedName>
    <alternativeName>
        <fullName evidence="10">Acyl-PO4 G3P acyltransferase</fullName>
    </alternativeName>
    <alternativeName>
        <fullName evidence="10">Acyl-phosphate--glycerol-3-phosphate acyltransferase</fullName>
    </alternativeName>
    <alternativeName>
        <fullName evidence="10">G3P acyltransferase</fullName>
        <shortName evidence="10">GPAT</shortName>
        <ecNumber evidence="10">2.3.1.275</ecNumber>
    </alternativeName>
    <alternativeName>
        <fullName evidence="10">Lysophosphatidic acid synthase</fullName>
        <shortName evidence="10">LPA synthase</shortName>
    </alternativeName>
</protein>
<dbReference type="Pfam" id="PF02660">
    <property type="entry name" value="G3P_acyltransf"/>
    <property type="match status" value="1"/>
</dbReference>
<gene>
    <name evidence="10" type="primary">plsY</name>
    <name evidence="11" type="ORF">A7J57_07810</name>
</gene>
<feature type="transmembrane region" description="Helical" evidence="10">
    <location>
        <begin position="117"/>
        <end position="141"/>
    </location>
</feature>
<dbReference type="EMBL" id="LXPS01000039">
    <property type="protein sequence ID" value="OAE37483.1"/>
    <property type="molecule type" value="Genomic_DNA"/>
</dbReference>
<comment type="function">
    <text evidence="10">Catalyzes the transfer of an acyl group from acyl-phosphate (acyl-PO(4)) to glycerol-3-phosphate (G3P) to form lysophosphatidic acid (LPA). This enzyme utilizes acyl-phosphate as fatty acyl donor, but not acyl-CoA or acyl-ACP.</text>
</comment>
<keyword evidence="10" id="KW-0997">Cell inner membrane</keyword>
<keyword evidence="1 10" id="KW-1003">Cell membrane</keyword>
<evidence type="ECO:0000313" key="11">
    <source>
        <dbReference type="EMBL" id="OAE37483.1"/>
    </source>
</evidence>
<dbReference type="HAMAP" id="MF_01043">
    <property type="entry name" value="PlsY"/>
    <property type="match status" value="1"/>
</dbReference>
<evidence type="ECO:0000256" key="4">
    <source>
        <dbReference type="ARBA" id="ARBA00022692"/>
    </source>
</evidence>
<evidence type="ECO:0000256" key="3">
    <source>
        <dbReference type="ARBA" id="ARBA00022679"/>
    </source>
</evidence>
<comment type="pathway">
    <text evidence="10">Lipid metabolism; phospholipid metabolism.</text>
</comment>
<dbReference type="EC" id="2.3.1.275" evidence="10"/>
<evidence type="ECO:0000256" key="6">
    <source>
        <dbReference type="ARBA" id="ARBA00023098"/>
    </source>
</evidence>
<dbReference type="GO" id="GO:0043772">
    <property type="term" value="F:acyl-phosphate glycerol-3-phosphate acyltransferase activity"/>
    <property type="evidence" value="ECO:0007669"/>
    <property type="project" value="UniProtKB-UniRule"/>
</dbReference>
<comment type="caution">
    <text evidence="11">The sequence shown here is derived from an EMBL/GenBank/DDBJ whole genome shotgun (WGS) entry which is preliminary data.</text>
</comment>
<dbReference type="NCBIfam" id="TIGR00023">
    <property type="entry name" value="glycerol-3-phosphate 1-O-acyltransferase PlsY"/>
    <property type="match status" value="1"/>
</dbReference>
<name>A0A176WVR0_AGRTU</name>
<keyword evidence="4 10" id="KW-0812">Transmembrane</keyword>
<dbReference type="PANTHER" id="PTHR30309">
    <property type="entry name" value="INNER MEMBRANE PROTEIN YGIH"/>
    <property type="match status" value="1"/>
</dbReference>
<dbReference type="AlphaFoldDB" id="A0A176WVR0"/>
<keyword evidence="7 10" id="KW-0472">Membrane</keyword>
<feature type="transmembrane region" description="Helical" evidence="10">
    <location>
        <begin position="147"/>
        <end position="166"/>
    </location>
</feature>
<keyword evidence="5 10" id="KW-1133">Transmembrane helix</keyword>
<comment type="subcellular location">
    <subcellularLocation>
        <location evidence="10">Cell inner membrane</location>
        <topology evidence="10">Multi-pass membrane protein</topology>
    </subcellularLocation>
</comment>
<dbReference type="RefSeq" id="WP_063951175.1">
    <property type="nucleotide sequence ID" value="NZ_LXPS01000039.1"/>
</dbReference>
<comment type="subunit">
    <text evidence="10">Probably interacts with PlsX.</text>
</comment>
<proteinExistence type="inferred from homology"/>
<evidence type="ECO:0000256" key="7">
    <source>
        <dbReference type="ARBA" id="ARBA00023136"/>
    </source>
</evidence>
<evidence type="ECO:0000256" key="5">
    <source>
        <dbReference type="ARBA" id="ARBA00022989"/>
    </source>
</evidence>
<keyword evidence="11" id="KW-0012">Acyltransferase</keyword>
<keyword evidence="2 10" id="KW-0444">Lipid biosynthesis</keyword>
<comment type="caution">
    <text evidence="10">Lacks conserved residue(s) required for the propagation of feature annotation.</text>
</comment>
<reference evidence="11 12" key="1">
    <citation type="submission" date="2016-05" db="EMBL/GenBank/DDBJ databases">
        <authorList>
            <person name="Lavstsen T."/>
            <person name="Jespersen J.S."/>
        </authorList>
    </citation>
    <scope>NUCLEOTIDE SEQUENCE [LARGE SCALE GENOMIC DNA]</scope>
    <source>
        <strain evidence="11 12">KCJ1736</strain>
    </source>
</reference>
<accession>A0A176WVR0</accession>
<comment type="similarity">
    <text evidence="10">Belongs to the PlsY family.</text>
</comment>
<dbReference type="GO" id="GO:0008654">
    <property type="term" value="P:phospholipid biosynthetic process"/>
    <property type="evidence" value="ECO:0007669"/>
    <property type="project" value="UniProtKB-UniRule"/>
</dbReference>
<feature type="transmembrane region" description="Helical" evidence="10">
    <location>
        <begin position="12"/>
        <end position="34"/>
    </location>
</feature>
<evidence type="ECO:0000256" key="9">
    <source>
        <dbReference type="ARBA" id="ARBA00023264"/>
    </source>
</evidence>
<keyword evidence="3 10" id="KW-0808">Transferase</keyword>
<keyword evidence="9 10" id="KW-1208">Phospholipid metabolism</keyword>
<keyword evidence="8 10" id="KW-0594">Phospholipid biosynthesis</keyword>
<dbReference type="PANTHER" id="PTHR30309:SF0">
    <property type="entry name" value="GLYCEROL-3-PHOSPHATE ACYLTRANSFERASE-RELATED"/>
    <property type="match status" value="1"/>
</dbReference>
<dbReference type="SMART" id="SM01207">
    <property type="entry name" value="G3P_acyltransf"/>
    <property type="match status" value="1"/>
</dbReference>
<evidence type="ECO:0000256" key="10">
    <source>
        <dbReference type="HAMAP-Rule" id="MF_01043"/>
    </source>
</evidence>